<keyword evidence="1" id="KW-0812">Transmembrane</keyword>
<dbReference type="EMBL" id="CP005957">
    <property type="protein sequence ID" value="AGL61991.1"/>
    <property type="molecule type" value="Genomic_DNA"/>
</dbReference>
<evidence type="ECO:0000256" key="1">
    <source>
        <dbReference type="SAM" id="Phobius"/>
    </source>
</evidence>
<keyword evidence="4" id="KW-1185">Reference proteome</keyword>
<sequence>MNKVISFVRRAPTRVVALATLVVASLIVPASLHAWGPSRATFTMQNPATYVTFNSITDNPNLGDERNFTSVREVGSTGDWQDAVTVQPGKEYEVRVYVHNNAASNLGLVANDVKAKVNVPTTTGNSVRVMAYVNSSNATPTEVYDQADFNSTQTFNLAYIAGSAKYYNNVFGKYGVGSGVSLPDSLVTSTGATLGYDKLDGHIPGCMQYAGVVVFHVKPQFAGTQNFTMSKLVSKHGANTWVENYTAQPGETVDYLLQYQNTGTLQQDNVTFRDTLPAHMTYVAGSTIYGNSQHPSGTPASDNVTGAGINVGSYAAGANAWAIFSAKVDAESALACGVNSLHNVASVTPQGVGVKSDGADVTVTRTCVQPKPIEVCRLADKQIVTIDEKDFDSAKYSKNLDDCKSPVTIKVCDLTTNQVVTINEKDFNSTKYSKNLDDCAPIKVCELSSSTVITIAAHQFDSTMHSKNLDDCVKMQVCRLDDKQIVTIKKSEFDSKKYSENLDNCREIKVCRLADKQVVTIVKSQFDSKKYSMNLDDCKETPKPVMIDVCRLSDKKIVSIDEKDFTTSKYSKTLDDCKEVPQPPKELPHTGVVDGIASVVGLGSLVAAGGYYLASRRVLR</sequence>
<evidence type="ECO:0000259" key="2">
    <source>
        <dbReference type="Pfam" id="PF01345"/>
    </source>
</evidence>
<dbReference type="KEGG" id="saal:L336_0282"/>
<accession>R4PXQ8</accession>
<dbReference type="Proteomes" id="UP000013893">
    <property type="component" value="Chromosome"/>
</dbReference>
<dbReference type="InterPro" id="IPR001434">
    <property type="entry name" value="OmcB-like_DUF11"/>
</dbReference>
<organism evidence="3 4">
    <name type="scientific">Candidatus Saccharimonas aalborgensis</name>
    <dbReference type="NCBI Taxonomy" id="1332188"/>
    <lineage>
        <taxon>Bacteria</taxon>
        <taxon>Candidatus Saccharimonadota</taxon>
        <taxon>Candidatus Saccharimonadia</taxon>
        <taxon>Candidatus Saccharimonadales</taxon>
        <taxon>Candidatus Saccharimonadaceae</taxon>
        <taxon>Candidatus Saccharimonas</taxon>
    </lineage>
</organism>
<feature type="domain" description="DUF11" evidence="2">
    <location>
        <begin position="242"/>
        <end position="349"/>
    </location>
</feature>
<evidence type="ECO:0000313" key="4">
    <source>
        <dbReference type="Proteomes" id="UP000013893"/>
    </source>
</evidence>
<gene>
    <name evidence="3" type="ORF">L336_0282</name>
</gene>
<dbReference type="InterPro" id="IPR047589">
    <property type="entry name" value="DUF11_rpt"/>
</dbReference>
<proteinExistence type="predicted"/>
<dbReference type="HOGENOM" id="CLU_440550_0_0_0"/>
<feature type="transmembrane region" description="Helical" evidence="1">
    <location>
        <begin position="595"/>
        <end position="614"/>
    </location>
</feature>
<dbReference type="Pfam" id="PF01345">
    <property type="entry name" value="DUF11"/>
    <property type="match status" value="1"/>
</dbReference>
<reference evidence="3 4" key="1">
    <citation type="journal article" date="2013" name="Nat. Biotechnol.">
        <title>Genome sequences of rare, uncultured bacteria obtained by differential coverage binning of multiple metagenomes.</title>
        <authorList>
            <person name="Albertsen M."/>
            <person name="Hugenholtz P."/>
            <person name="Skarshewski A."/>
            <person name="Nielsen K.L."/>
            <person name="Tyson G.W."/>
            <person name="Nielsen P.H."/>
        </authorList>
    </citation>
    <scope>NUCLEOTIDE SEQUENCE [LARGE SCALE GENOMIC DNA]</scope>
    <source>
        <strain evidence="3">TM71</strain>
    </source>
</reference>
<name>R4PXQ8_9BACT</name>
<dbReference type="RefSeq" id="WP_015641441.1">
    <property type="nucleotide sequence ID" value="NC_021219.1"/>
</dbReference>
<keyword evidence="1" id="KW-0472">Membrane</keyword>
<dbReference type="OrthoDB" id="3682732at2"/>
<keyword evidence="1" id="KW-1133">Transmembrane helix</keyword>
<dbReference type="NCBIfam" id="TIGR01451">
    <property type="entry name" value="B_ant_repeat"/>
    <property type="match status" value="1"/>
</dbReference>
<dbReference type="AlphaFoldDB" id="R4PXQ8"/>
<evidence type="ECO:0000313" key="3">
    <source>
        <dbReference type="EMBL" id="AGL61991.1"/>
    </source>
</evidence>
<protein>
    <recommendedName>
        <fullName evidence="2">DUF11 domain-containing protein</fullName>
    </recommendedName>
</protein>